<organism evidence="4 5">
    <name type="scientific">Candidatus Gottesmanbacteria bacterium GW2011_GWA2_47_9</name>
    <dbReference type="NCBI Taxonomy" id="1618445"/>
    <lineage>
        <taxon>Bacteria</taxon>
        <taxon>Candidatus Gottesmaniibacteriota</taxon>
    </lineage>
</organism>
<dbReference type="SUPFAM" id="SSF52540">
    <property type="entry name" value="P-loop containing nucleoside triphosphate hydrolases"/>
    <property type="match status" value="1"/>
</dbReference>
<proteinExistence type="predicted"/>
<dbReference type="InterPro" id="IPR027417">
    <property type="entry name" value="P-loop_NTPase"/>
</dbReference>
<feature type="DNA-binding region" description="OmpR/PhoB-type" evidence="2">
    <location>
        <begin position="319"/>
        <end position="426"/>
    </location>
</feature>
<dbReference type="GO" id="GO:0003677">
    <property type="term" value="F:DNA binding"/>
    <property type="evidence" value="ECO:0007669"/>
    <property type="project" value="UniProtKB-UniRule"/>
</dbReference>
<accession>A0A0G1U1P4</accession>
<dbReference type="SMART" id="SM00862">
    <property type="entry name" value="Trans_reg_C"/>
    <property type="match status" value="1"/>
</dbReference>
<evidence type="ECO:0000313" key="4">
    <source>
        <dbReference type="EMBL" id="KKU87984.1"/>
    </source>
</evidence>
<dbReference type="Gene3D" id="1.10.10.10">
    <property type="entry name" value="Winged helix-like DNA-binding domain superfamily/Winged helix DNA-binding domain"/>
    <property type="match status" value="1"/>
</dbReference>
<reference evidence="4 5" key="1">
    <citation type="journal article" date="2015" name="Nature">
        <title>rRNA introns, odd ribosomes, and small enigmatic genomes across a large radiation of phyla.</title>
        <authorList>
            <person name="Brown C.T."/>
            <person name="Hug L.A."/>
            <person name="Thomas B.C."/>
            <person name="Sharon I."/>
            <person name="Castelle C.J."/>
            <person name="Singh A."/>
            <person name="Wilkins M.J."/>
            <person name="Williams K.H."/>
            <person name="Banfield J.F."/>
        </authorList>
    </citation>
    <scope>NUCLEOTIDE SEQUENCE [LARGE SCALE GENOMIC DNA]</scope>
</reference>
<evidence type="ECO:0000256" key="1">
    <source>
        <dbReference type="ARBA" id="ARBA00023125"/>
    </source>
</evidence>
<dbReference type="InterPro" id="IPR016032">
    <property type="entry name" value="Sig_transdc_resp-reg_C-effctor"/>
</dbReference>
<keyword evidence="1 2" id="KW-0238">DNA-binding</keyword>
<name>A0A0G1U1P4_9BACT</name>
<dbReference type="InterPro" id="IPR001867">
    <property type="entry name" value="OmpR/PhoB-type_DNA-bd"/>
</dbReference>
<comment type="caution">
    <text evidence="4">The sequence shown here is derived from an EMBL/GenBank/DDBJ whole genome shotgun (WGS) entry which is preliminary data.</text>
</comment>
<dbReference type="Pfam" id="PF00486">
    <property type="entry name" value="Trans_reg_C"/>
    <property type="match status" value="1"/>
</dbReference>
<dbReference type="GO" id="GO:0000160">
    <property type="term" value="P:phosphorelay signal transduction system"/>
    <property type="evidence" value="ECO:0007669"/>
    <property type="project" value="InterPro"/>
</dbReference>
<dbReference type="AlphaFoldDB" id="A0A0G1U1P4"/>
<evidence type="ECO:0000256" key="2">
    <source>
        <dbReference type="PROSITE-ProRule" id="PRU01091"/>
    </source>
</evidence>
<gene>
    <name evidence="4" type="ORF">UY16_C0015G0022</name>
</gene>
<feature type="domain" description="OmpR/PhoB-type" evidence="3">
    <location>
        <begin position="319"/>
        <end position="426"/>
    </location>
</feature>
<evidence type="ECO:0000313" key="5">
    <source>
        <dbReference type="Proteomes" id="UP000034739"/>
    </source>
</evidence>
<sequence length="428" mass="48739">MKHAIEATYPVEFREADAQRLGAELDHHDSVVLMGMKRVGISNFLRFFLNHPAIGSTYIKNDSTQLFIIVDLNDLVERDVYPFWTLVLTRIVDSIQKSGMPEAVKRESRRIFVKSIQLKDLFFTVESVRKLIGEIHQNNIYPTIFLMRFDRIGDIITPELFNNLQGLKEVAKQKLSYVFTSFRPLYELSPTVLTKSSLSVFAHDMYLAPAKETDSRIILGTLMNRYHASISEKIADTLVTLSGGHVQYLHLALLRMMDETSLPADEAGSIAMLARDEQIHLLSEELFDSFTKGEKDVLLAVHRRTTIDDEARRQAAYLWNTGVVGAHGRIFSPLFAAYLETLTAIHAGNGEFTKKEHLLFGFLKSHEGNLCEREAIIEAVWPESKDLGVSDWAIDRLVARVRSKLKHQGNIYEVMTVKTRGYKLTNHQ</sequence>
<dbReference type="GO" id="GO:0006355">
    <property type="term" value="P:regulation of DNA-templated transcription"/>
    <property type="evidence" value="ECO:0007669"/>
    <property type="project" value="InterPro"/>
</dbReference>
<dbReference type="SUPFAM" id="SSF46894">
    <property type="entry name" value="C-terminal effector domain of the bipartite response regulators"/>
    <property type="match status" value="1"/>
</dbReference>
<dbReference type="PROSITE" id="PS51755">
    <property type="entry name" value="OMPR_PHOB"/>
    <property type="match status" value="1"/>
</dbReference>
<dbReference type="EMBL" id="LCOY01000015">
    <property type="protein sequence ID" value="KKU87984.1"/>
    <property type="molecule type" value="Genomic_DNA"/>
</dbReference>
<dbReference type="Proteomes" id="UP000034739">
    <property type="component" value="Unassembled WGS sequence"/>
</dbReference>
<evidence type="ECO:0000259" key="3">
    <source>
        <dbReference type="PROSITE" id="PS51755"/>
    </source>
</evidence>
<protein>
    <recommendedName>
        <fullName evidence="3">OmpR/PhoB-type domain-containing protein</fullName>
    </recommendedName>
</protein>
<dbReference type="InterPro" id="IPR036388">
    <property type="entry name" value="WH-like_DNA-bd_sf"/>
</dbReference>